<dbReference type="SUPFAM" id="SSF56973">
    <property type="entry name" value="Aerolisin/ETX pore-forming domain"/>
    <property type="match status" value="1"/>
</dbReference>
<dbReference type="SMART" id="SM00696">
    <property type="entry name" value="DM9"/>
    <property type="match status" value="1"/>
</dbReference>
<evidence type="ECO:0000256" key="1">
    <source>
        <dbReference type="SAM" id="MobiDB-lite"/>
    </source>
</evidence>
<accession>A0A8D0GTH8</accession>
<organism evidence="2 3">
    <name type="scientific">Sphenodon punctatus</name>
    <name type="common">Tuatara</name>
    <name type="synonym">Hatteria punctata</name>
    <dbReference type="NCBI Taxonomy" id="8508"/>
    <lineage>
        <taxon>Eukaryota</taxon>
        <taxon>Metazoa</taxon>
        <taxon>Chordata</taxon>
        <taxon>Craniata</taxon>
        <taxon>Vertebrata</taxon>
        <taxon>Euteleostomi</taxon>
        <taxon>Lepidosauria</taxon>
        <taxon>Sphenodontia</taxon>
        <taxon>Sphenodontidae</taxon>
        <taxon>Sphenodon</taxon>
    </lineage>
</organism>
<keyword evidence="3" id="KW-1185">Reference proteome</keyword>
<evidence type="ECO:0000313" key="2">
    <source>
        <dbReference type="Ensembl" id="ENSSPUP00000010556.1"/>
    </source>
</evidence>
<dbReference type="AlphaFoldDB" id="A0A8D0GTH8"/>
<dbReference type="Proteomes" id="UP000694392">
    <property type="component" value="Unplaced"/>
</dbReference>
<proteinExistence type="predicted"/>
<evidence type="ECO:0000313" key="3">
    <source>
        <dbReference type="Proteomes" id="UP000694392"/>
    </source>
</evidence>
<dbReference type="PANTHER" id="PTHR31649:SF1">
    <property type="entry name" value="FARNESOIC ACID O-METHYL TRANSFERASE DOMAIN-CONTAINING PROTEIN"/>
    <property type="match status" value="1"/>
</dbReference>
<reference evidence="2" key="2">
    <citation type="submission" date="2025-09" db="UniProtKB">
        <authorList>
            <consortium name="Ensembl"/>
        </authorList>
    </citation>
    <scope>IDENTIFICATION</scope>
</reference>
<feature type="region of interest" description="Disordered" evidence="1">
    <location>
        <begin position="17"/>
        <end position="44"/>
    </location>
</feature>
<dbReference type="PANTHER" id="PTHR31649">
    <property type="entry name" value="AGAP009604-PA"/>
    <property type="match status" value="1"/>
</dbReference>
<name>A0A8D0GTH8_SPHPU</name>
<dbReference type="GeneTree" id="ENSGT00400000024875"/>
<sequence>MEASQKDCVTKLKKEEEQVLGNNADSSVEEATTSTGTVEESCMPPENRGEVILADNVNLKWVAWEGSIPKGAVFIWNENARRRDYVCSEAGPCIGFFTESRGPYCYYPLSDQVHRTTNFRMLVNEDNFELLEWKAGRHGSVPENSVPRASDVNDYVGRNIYGLGKVVPHLQAFFLPFNGKERCYKNYEVLTVNNDYHTQKLSVVQYFSDQAKFSSQPTGIVHKNLQTMKETDTVKETTFHKQKWDIGRPTESGVSSTITTKIPVINGKSISFLSEDKFQWHAEGVCTKCQEHPCPCKLSMTGMEYKAEMPYKAILARIYQNGKTRTTTIWGTFTDIQICDVVMSQG</sequence>
<dbReference type="Ensembl" id="ENSSPUT00000011266.1">
    <property type="protein sequence ID" value="ENSSPUP00000010556.1"/>
    <property type="gene ID" value="ENSSPUG00000008149.1"/>
</dbReference>
<reference evidence="2" key="1">
    <citation type="submission" date="2025-08" db="UniProtKB">
        <authorList>
            <consortium name="Ensembl"/>
        </authorList>
    </citation>
    <scope>IDENTIFICATION</scope>
</reference>
<dbReference type="OMA" id="RICENDN"/>
<protein>
    <submittedName>
        <fullName evidence="2">Uncharacterized protein</fullName>
    </submittedName>
</protein>
<dbReference type="InterPro" id="IPR006616">
    <property type="entry name" value="DM9_repeat"/>
</dbReference>
<feature type="compositionally biased region" description="Polar residues" evidence="1">
    <location>
        <begin position="20"/>
        <end position="38"/>
    </location>
</feature>